<dbReference type="HOGENOM" id="CLU_005774_3_0_3"/>
<dbReference type="eggNOG" id="COG0457">
    <property type="taxonomic scope" value="Bacteria"/>
</dbReference>
<dbReference type="SUPFAM" id="SSF48452">
    <property type="entry name" value="TPR-like"/>
    <property type="match status" value="1"/>
</dbReference>
<feature type="repeat" description="TPR" evidence="3">
    <location>
        <begin position="529"/>
        <end position="562"/>
    </location>
</feature>
<keyword evidence="1" id="KW-0677">Repeat</keyword>
<dbReference type="AlphaFoldDB" id="Q112K5"/>
<dbReference type="PANTHER" id="PTHR44858">
    <property type="entry name" value="TETRATRICOPEPTIDE REPEAT PROTEIN 6"/>
    <property type="match status" value="1"/>
</dbReference>
<dbReference type="PROSITE" id="PS50005">
    <property type="entry name" value="TPR"/>
    <property type="match status" value="10"/>
</dbReference>
<feature type="repeat" description="TPR" evidence="3">
    <location>
        <begin position="392"/>
        <end position="425"/>
    </location>
</feature>
<dbReference type="KEGG" id="ter:Tery_2349"/>
<dbReference type="PROSITE" id="PS50293">
    <property type="entry name" value="TPR_REGION"/>
    <property type="match status" value="8"/>
</dbReference>
<feature type="repeat" description="TPR" evidence="3">
    <location>
        <begin position="494"/>
        <end position="527"/>
    </location>
</feature>
<evidence type="ECO:0000256" key="3">
    <source>
        <dbReference type="PROSITE-ProRule" id="PRU00339"/>
    </source>
</evidence>
<feature type="repeat" description="TPR" evidence="3">
    <location>
        <begin position="290"/>
        <end position="323"/>
    </location>
</feature>
<feature type="repeat" description="TPR" evidence="3">
    <location>
        <begin position="426"/>
        <end position="459"/>
    </location>
</feature>
<feature type="repeat" description="TPR" evidence="3">
    <location>
        <begin position="460"/>
        <end position="493"/>
    </location>
</feature>
<dbReference type="Pfam" id="PF13365">
    <property type="entry name" value="Trypsin_2"/>
    <property type="match status" value="1"/>
</dbReference>
<dbReference type="PANTHER" id="PTHR44858:SF1">
    <property type="entry name" value="UDP-N-ACETYLGLUCOSAMINE--PEPTIDE N-ACETYLGLUCOSAMINYLTRANSFERASE SPINDLY-RELATED"/>
    <property type="match status" value="1"/>
</dbReference>
<dbReference type="SMART" id="SM00028">
    <property type="entry name" value="TPR"/>
    <property type="match status" value="10"/>
</dbReference>
<dbReference type="Pfam" id="PF00515">
    <property type="entry name" value="TPR_1"/>
    <property type="match status" value="3"/>
</dbReference>
<dbReference type="InterPro" id="IPR011990">
    <property type="entry name" value="TPR-like_helical_dom_sf"/>
</dbReference>
<gene>
    <name evidence="4" type="ordered locus">Tery_2349</name>
</gene>
<dbReference type="Gene3D" id="2.40.10.10">
    <property type="entry name" value="Trypsin-like serine proteases"/>
    <property type="match status" value="2"/>
</dbReference>
<dbReference type="PROSITE" id="PS51257">
    <property type="entry name" value="PROKAR_LIPOPROTEIN"/>
    <property type="match status" value="1"/>
</dbReference>
<dbReference type="OrthoDB" id="453425at2"/>
<dbReference type="EMBL" id="CP000393">
    <property type="protein sequence ID" value="ABG51569.1"/>
    <property type="molecule type" value="Genomic_DNA"/>
</dbReference>
<dbReference type="Gene3D" id="1.25.40.10">
    <property type="entry name" value="Tetratricopeptide repeat domain"/>
    <property type="match status" value="4"/>
</dbReference>
<dbReference type="InterPro" id="IPR050498">
    <property type="entry name" value="Ycf3"/>
</dbReference>
<evidence type="ECO:0000256" key="1">
    <source>
        <dbReference type="ARBA" id="ARBA00022737"/>
    </source>
</evidence>
<accession>Q112K5</accession>
<dbReference type="RefSeq" id="WP_011611936.1">
    <property type="nucleotide sequence ID" value="NC_008312.1"/>
</dbReference>
<proteinExistence type="predicted"/>
<feature type="repeat" description="TPR" evidence="3">
    <location>
        <begin position="324"/>
        <end position="357"/>
    </location>
</feature>
<dbReference type="InterPro" id="IPR009003">
    <property type="entry name" value="Peptidase_S1_PA"/>
</dbReference>
<feature type="repeat" description="TPR" evidence="3">
    <location>
        <begin position="358"/>
        <end position="391"/>
    </location>
</feature>
<dbReference type="STRING" id="203124.Tery_2349"/>
<dbReference type="SUPFAM" id="SSF50494">
    <property type="entry name" value="Trypsin-like serine proteases"/>
    <property type="match status" value="1"/>
</dbReference>
<dbReference type="Pfam" id="PF13414">
    <property type="entry name" value="TPR_11"/>
    <property type="match status" value="3"/>
</dbReference>
<name>Q112K5_TRIEI</name>
<dbReference type="Pfam" id="PF13181">
    <property type="entry name" value="TPR_8"/>
    <property type="match status" value="1"/>
</dbReference>
<feature type="repeat" description="TPR" evidence="3">
    <location>
        <begin position="597"/>
        <end position="630"/>
    </location>
</feature>
<organism evidence="4">
    <name type="scientific">Trichodesmium erythraeum (strain IMS101)</name>
    <dbReference type="NCBI Taxonomy" id="203124"/>
    <lineage>
        <taxon>Bacteria</taxon>
        <taxon>Bacillati</taxon>
        <taxon>Cyanobacteriota</taxon>
        <taxon>Cyanophyceae</taxon>
        <taxon>Oscillatoriophycideae</taxon>
        <taxon>Oscillatoriales</taxon>
        <taxon>Microcoleaceae</taxon>
        <taxon>Trichodesmium</taxon>
    </lineage>
</organism>
<keyword evidence="2 3" id="KW-0802">TPR repeat</keyword>
<dbReference type="InterPro" id="IPR019734">
    <property type="entry name" value="TPR_rpt"/>
</dbReference>
<sequence>MKHITKLTVGLITIALVSCNKYESQISTDVSTKISRPDPIITPRQDNAPFNQIYIYRLAENITVEVVARSTVSGGDPFSSSGSGVIIGKQGSTYYVLTAKHIFQYQDDYRVVVRSKKPGEDAEILKLEIIYRYPDADLAVFKFASVKQYKVAEVGEASQLRKNSEVYVGGWPGAENREGFQFTPAKVTNPRAGDLLNYEPTVPGEGVYPGMSGGAVLNKAGQLMGIHVGLTKAGDGEGVLVSTFLRDIPQQVSRVLVRSTSAALPSPIPSPKNRAVGNTDNVTPSQIQNAESYYEQGDKHHDREEFEQALADYNQAIQLNPKYADAYNNRGIVYRKQGKYDLALADLNQAIQLNPKYADAYKNRGNVYYNQGKYDLALADYNQAIQLNPKYAEAYNNRGLVYDDQGKYDLAIAEFNQAIQLNPKYAYAYNNRGVVYDDQGKYDLALADYNQAIQLNPKYAEAYNNRGGVYLEQGKYDLAIADYNQAIQLNPKLAEAYNNRGAVYRKQGKYDLALADYNESIRLNNPQLWLPYNNRGLVYNDQRKYDLALADYSQAIQLNPKDAYAYYNRGNVYDDQGKYDLAIADYSQAIQLNPKYANAYYTRGLTNKDQRNMEKAISDFEKAADLYKQQGNQTWYQNSLDQLKELRGS</sequence>
<evidence type="ECO:0000256" key="2">
    <source>
        <dbReference type="ARBA" id="ARBA00022803"/>
    </source>
</evidence>
<feature type="repeat" description="TPR" evidence="3">
    <location>
        <begin position="563"/>
        <end position="596"/>
    </location>
</feature>
<protein>
    <submittedName>
        <fullName evidence="4">TPR repeat</fullName>
    </submittedName>
</protein>
<dbReference type="InterPro" id="IPR043504">
    <property type="entry name" value="Peptidase_S1_PA_chymotrypsin"/>
</dbReference>
<dbReference type="eggNOG" id="COG0265">
    <property type="taxonomic scope" value="Bacteria"/>
</dbReference>
<reference evidence="4" key="1">
    <citation type="submission" date="2006-06" db="EMBL/GenBank/DDBJ databases">
        <title>Complete sequence of Trichodesmium erythraeum IMS101.</title>
        <authorList>
            <consortium name="US DOE Joint Genome Institute"/>
            <person name="Copeland A."/>
            <person name="Lucas S."/>
            <person name="Lapidus A."/>
            <person name="Barry K."/>
            <person name="Detter J.C."/>
            <person name="Glavina del Rio T."/>
            <person name="Hammon N."/>
            <person name="Israni S."/>
            <person name="Dalin E."/>
            <person name="Tice H."/>
            <person name="Pitluck S."/>
            <person name="Kiss H."/>
            <person name="Munk A.C."/>
            <person name="Brettin T."/>
            <person name="Bruce D."/>
            <person name="Han C."/>
            <person name="Tapia R."/>
            <person name="Gilna P."/>
            <person name="Schmutz J."/>
            <person name="Larimer F."/>
            <person name="Land M."/>
            <person name="Hauser L."/>
            <person name="Kyrpides N."/>
            <person name="Kim E."/>
            <person name="Richardson P."/>
        </authorList>
    </citation>
    <scope>NUCLEOTIDE SEQUENCE [LARGE SCALE GENOMIC DNA]</scope>
    <source>
        <strain evidence="4">IMS101</strain>
    </source>
</reference>
<evidence type="ECO:0000313" key="4">
    <source>
        <dbReference type="EMBL" id="ABG51569.1"/>
    </source>
</evidence>